<keyword evidence="3" id="KW-1185">Reference proteome</keyword>
<dbReference type="Proteomes" id="UP000239549">
    <property type="component" value="Unassembled WGS sequence"/>
</dbReference>
<dbReference type="InterPro" id="IPR050270">
    <property type="entry name" value="DegV_domain_contain"/>
</dbReference>
<reference evidence="3" key="1">
    <citation type="submission" date="2018-02" db="EMBL/GenBank/DDBJ databases">
        <title>Genome sequence of Desulfocucumis palustris strain NAW-5.</title>
        <authorList>
            <person name="Watanabe M."/>
            <person name="Kojima H."/>
            <person name="Fukui M."/>
        </authorList>
    </citation>
    <scope>NUCLEOTIDE SEQUENCE [LARGE SCALE GENOMIC DNA]</scope>
    <source>
        <strain evidence="3">NAW-5</strain>
    </source>
</reference>
<dbReference type="GO" id="GO:0004371">
    <property type="term" value="F:glycerone kinase activity"/>
    <property type="evidence" value="ECO:0007669"/>
    <property type="project" value="InterPro"/>
</dbReference>
<dbReference type="Pfam" id="PF13684">
    <property type="entry name" value="FakA-like_C"/>
    <property type="match status" value="1"/>
</dbReference>
<dbReference type="Pfam" id="PF02734">
    <property type="entry name" value="Dak2"/>
    <property type="match status" value="1"/>
</dbReference>
<accession>A0A2L2XC93</accession>
<name>A0A2L2XC93_9FIRM</name>
<dbReference type="EMBL" id="BFAV01000121">
    <property type="protein sequence ID" value="GBF33858.1"/>
    <property type="molecule type" value="Genomic_DNA"/>
</dbReference>
<dbReference type="InterPro" id="IPR019986">
    <property type="entry name" value="YloV-like"/>
</dbReference>
<dbReference type="InterPro" id="IPR036117">
    <property type="entry name" value="DhaL_dom_sf"/>
</dbReference>
<dbReference type="PANTHER" id="PTHR33434:SF4">
    <property type="entry name" value="PHOSPHATASE PROTEIN"/>
    <property type="match status" value="1"/>
</dbReference>
<evidence type="ECO:0000259" key="1">
    <source>
        <dbReference type="PROSITE" id="PS51480"/>
    </source>
</evidence>
<gene>
    <name evidence="2" type="ORF">DCCM_2969</name>
</gene>
<dbReference type="SMART" id="SM01121">
    <property type="entry name" value="Dak1_2"/>
    <property type="match status" value="1"/>
</dbReference>
<dbReference type="SMART" id="SM01120">
    <property type="entry name" value="Dak2"/>
    <property type="match status" value="1"/>
</dbReference>
<dbReference type="GO" id="GO:0006071">
    <property type="term" value="P:glycerol metabolic process"/>
    <property type="evidence" value="ECO:0007669"/>
    <property type="project" value="InterPro"/>
</dbReference>
<dbReference type="PANTHER" id="PTHR33434">
    <property type="entry name" value="DEGV DOMAIN-CONTAINING PROTEIN DR_1986-RELATED"/>
    <property type="match status" value="1"/>
</dbReference>
<dbReference type="Pfam" id="PF21645">
    <property type="entry name" value="FakA-like_M"/>
    <property type="match status" value="1"/>
</dbReference>
<comment type="caution">
    <text evidence="2">The sequence shown here is derived from an EMBL/GenBank/DDBJ whole genome shotgun (WGS) entry which is preliminary data.</text>
</comment>
<proteinExistence type="predicted"/>
<dbReference type="NCBIfam" id="TIGR03599">
    <property type="entry name" value="YloV"/>
    <property type="match status" value="1"/>
</dbReference>
<protein>
    <submittedName>
        <fullName evidence="2">Dihydroxyacetone kinase family protein</fullName>
    </submittedName>
</protein>
<feature type="domain" description="DhaL" evidence="1">
    <location>
        <begin position="9"/>
        <end position="201"/>
    </location>
</feature>
<keyword evidence="2" id="KW-0808">Transferase</keyword>
<keyword evidence="2" id="KW-0418">Kinase</keyword>
<dbReference type="InterPro" id="IPR033470">
    <property type="entry name" value="FakA-like_C"/>
</dbReference>
<dbReference type="Gene3D" id="1.25.40.340">
    <property type="match status" value="1"/>
</dbReference>
<organism evidence="2 3">
    <name type="scientific">Desulfocucumis palustris</name>
    <dbReference type="NCBI Taxonomy" id="1898651"/>
    <lineage>
        <taxon>Bacteria</taxon>
        <taxon>Bacillati</taxon>
        <taxon>Bacillota</taxon>
        <taxon>Clostridia</taxon>
        <taxon>Eubacteriales</taxon>
        <taxon>Desulfocucumaceae</taxon>
        <taxon>Desulfocucumis</taxon>
    </lineage>
</organism>
<dbReference type="PROSITE" id="PS51480">
    <property type="entry name" value="DHAL"/>
    <property type="match status" value="1"/>
</dbReference>
<dbReference type="RefSeq" id="WP_104372191.1">
    <property type="nucleotide sequence ID" value="NZ_BFAV01000121.1"/>
</dbReference>
<dbReference type="InterPro" id="IPR004007">
    <property type="entry name" value="DhaL_dom"/>
</dbReference>
<dbReference type="AlphaFoldDB" id="A0A2L2XC93"/>
<evidence type="ECO:0000313" key="2">
    <source>
        <dbReference type="EMBL" id="GBF33858.1"/>
    </source>
</evidence>
<dbReference type="OrthoDB" id="9760324at2"/>
<sequence>MRFEHFNGGEFLVMLVGSSNLLAEHRAEIDALNVFPVPDGDTGTNMYLTLLAGVKKARENPGRTVGEVASAVAEGALLGARGNSGVILSQILQGIASVLEGREEVSVSDVAAAYRAGSDAAYRAVTSPVEGTMLTVTRRIAEAYEDSSRKNYDLLRATLHSYKTAQQALAETPEMLPVLKQAGVVDAGGRGMVVMMEGILYALKMAAARQELKLFDLAASQQKEFVGRQTDFSTIIQYSYCTELVVRGGGLPLERMKEELSPYGDCLMVVGGGETAKVHIHSNHPGLVLECCLKYGVLHSVHINNMEEQHQEMKQRPAQERPLGVVAVGLGEGIISIMESLGVDVVVPGGQTMNPSAEDLLEAVRNVPAQKVLVLPNNKNVILTARQSAEMSEKEVRVVPTVSMPQGLAAMMGFNPFGDIDEIAEKMMENAAEIQYGEVTRAVRDTAIGGKPVSAGDYIGLLGDELTAGGGDFDAVVEELLGRMINSGTGLVTLYHGADMNGKAVDELSDRLGERFPGVDFEYHYGGQPHYQLIISAE</sequence>
<evidence type="ECO:0000313" key="3">
    <source>
        <dbReference type="Proteomes" id="UP000239549"/>
    </source>
</evidence>
<dbReference type="InterPro" id="IPR048394">
    <property type="entry name" value="FakA-like_M"/>
</dbReference>
<dbReference type="SUPFAM" id="SSF101473">
    <property type="entry name" value="DhaL-like"/>
    <property type="match status" value="1"/>
</dbReference>